<dbReference type="Pfam" id="PF07687">
    <property type="entry name" value="M20_dimer"/>
    <property type="match status" value="1"/>
</dbReference>
<evidence type="ECO:0000256" key="1">
    <source>
        <dbReference type="ARBA" id="ARBA00022723"/>
    </source>
</evidence>
<dbReference type="Gene3D" id="3.30.70.360">
    <property type="match status" value="1"/>
</dbReference>
<protein>
    <submittedName>
        <fullName evidence="4">Acetylornithine deacetylase or succinyl-diaminopimelate desuccinylase</fullName>
    </submittedName>
</protein>
<dbReference type="KEGG" id="ngl:RG1141_PA04460"/>
<dbReference type="Pfam" id="PF01546">
    <property type="entry name" value="Peptidase_M20"/>
    <property type="match status" value="1"/>
</dbReference>
<dbReference type="GO" id="GO:0016787">
    <property type="term" value="F:hydrolase activity"/>
    <property type="evidence" value="ECO:0007669"/>
    <property type="project" value="UniProtKB-KW"/>
</dbReference>
<keyword evidence="4" id="KW-0614">Plasmid</keyword>
<geneLocation type="plasmid" evidence="5">
    <name>II</name>
</geneLocation>
<dbReference type="PANTHER" id="PTHR43808:SF3">
    <property type="entry name" value="ACETYLORNITHINE DEACETYLASE"/>
    <property type="match status" value="1"/>
</dbReference>
<evidence type="ECO:0000313" key="5">
    <source>
        <dbReference type="Proteomes" id="UP000028186"/>
    </source>
</evidence>
<sequence length="437" mass="46538">MNTPQPASSQQVLGSAMAAIERDVEVAVDDLARMIEVDTSFPPGLGYDAFADLMAELLSPLGFEFERVVVPRDLWHVAGGPASGERTNLIATRETGKPVCGLYYHVDTVPVAPGWARDPLKLTVEGDDLFGLGAADMKGTIAATLLALRAAKKCGLPLYYDPMLLLCTDEEGGLYPGIRYLAEQGKLKGHILNFNGSAAPRIWAGCFGVFHLQVTIRGHAVHAGEGNRTGAGINAIEGALPLLNALMVLKPDVASRASALAPPPHASGPLRPQLSISAVNGGTAGGQVPAEIKILVSRRYAPEENYEDARAEIERVIRDSVAGTGLKLEIDLVGHLIPTGDPEGPHWPRWQKALSLGFGYKPEDFQKWGAASCSDFGYVQKSGFAQEVLLGGLGRPESCIHSPEEHTTRQDIIALAKSILAYLAADFAADAIPENRA</sequence>
<evidence type="ECO:0000313" key="4">
    <source>
        <dbReference type="EMBL" id="CDN57281.1"/>
    </source>
</evidence>
<evidence type="ECO:0000256" key="2">
    <source>
        <dbReference type="ARBA" id="ARBA00022801"/>
    </source>
</evidence>
<dbReference type="EMBL" id="HG938356">
    <property type="protein sequence ID" value="CDN57281.1"/>
    <property type="molecule type" value="Genomic_DNA"/>
</dbReference>
<organism evidence="4 5">
    <name type="scientific">Neorhizobium galegae bv. officinalis bv. officinalis str. HAMBI 1141</name>
    <dbReference type="NCBI Taxonomy" id="1028801"/>
    <lineage>
        <taxon>Bacteria</taxon>
        <taxon>Pseudomonadati</taxon>
        <taxon>Pseudomonadota</taxon>
        <taxon>Alphaproteobacteria</taxon>
        <taxon>Hyphomicrobiales</taxon>
        <taxon>Rhizobiaceae</taxon>
        <taxon>Rhizobium/Agrobacterium group</taxon>
        <taxon>Neorhizobium</taxon>
    </lineage>
</organism>
<dbReference type="HOGENOM" id="CLU_021802_2_0_5"/>
<dbReference type="GO" id="GO:0046872">
    <property type="term" value="F:metal ion binding"/>
    <property type="evidence" value="ECO:0007669"/>
    <property type="project" value="UniProtKB-KW"/>
</dbReference>
<dbReference type="PANTHER" id="PTHR43808">
    <property type="entry name" value="ACETYLORNITHINE DEACETYLASE"/>
    <property type="match status" value="1"/>
</dbReference>
<dbReference type="SUPFAM" id="SSF55031">
    <property type="entry name" value="Bacterial exopeptidase dimerisation domain"/>
    <property type="match status" value="1"/>
</dbReference>
<feature type="domain" description="Peptidase M20 dimerisation" evidence="3">
    <location>
        <begin position="207"/>
        <end position="319"/>
    </location>
</feature>
<reference evidence="5" key="1">
    <citation type="journal article" date="2014" name="BMC Genomics">
        <title>Genome sequencing of two Neorhizobium galegae strains reveals a noeT gene responsible for the unusual acetylation of the nodulation factors.</title>
        <authorList>
            <person name="Osterman J."/>
            <person name="Marsh J."/>
            <person name="Laine P.K."/>
            <person name="Zeng Z."/>
            <person name="Alatalo E."/>
            <person name="Sullivan J.T."/>
            <person name="Young J.P."/>
            <person name="Thomas-Oates J."/>
            <person name="Paulin L."/>
            <person name="Lindstrom K."/>
        </authorList>
    </citation>
    <scope>NUCLEOTIDE SEQUENCE [LARGE SCALE GENOMIC DNA]</scope>
    <source>
        <strain evidence="5">HAMBI 1141</strain>
        <plasmid evidence="5">II</plasmid>
    </source>
</reference>
<proteinExistence type="predicted"/>
<dbReference type="PATRIC" id="fig|1028801.3.peg.5042"/>
<keyword evidence="1" id="KW-0479">Metal-binding</keyword>
<dbReference type="Proteomes" id="UP000028186">
    <property type="component" value="Plasmid pHAMBI1141a"/>
</dbReference>
<gene>
    <name evidence="4" type="ORF">RG1141_PA04460</name>
</gene>
<dbReference type="InterPro" id="IPR002933">
    <property type="entry name" value="Peptidase_M20"/>
</dbReference>
<accession>A0A068TGU7</accession>
<dbReference type="Gene3D" id="3.40.630.10">
    <property type="entry name" value="Zn peptidases"/>
    <property type="match status" value="1"/>
</dbReference>
<dbReference type="InterPro" id="IPR050072">
    <property type="entry name" value="Peptidase_M20A"/>
</dbReference>
<keyword evidence="2" id="KW-0378">Hydrolase</keyword>
<dbReference type="InterPro" id="IPR036264">
    <property type="entry name" value="Bact_exopeptidase_dim_dom"/>
</dbReference>
<dbReference type="InterPro" id="IPR011650">
    <property type="entry name" value="Peptidase_M20_dimer"/>
</dbReference>
<evidence type="ECO:0000259" key="3">
    <source>
        <dbReference type="Pfam" id="PF07687"/>
    </source>
</evidence>
<dbReference type="RefSeq" id="WP_040124404.1">
    <property type="nucleotide sequence ID" value="NZ_HG938356.1"/>
</dbReference>
<dbReference type="eggNOG" id="COG0624">
    <property type="taxonomic scope" value="Bacteria"/>
</dbReference>
<name>A0A068TGU7_NEOGA</name>
<dbReference type="SUPFAM" id="SSF53187">
    <property type="entry name" value="Zn-dependent exopeptidases"/>
    <property type="match status" value="1"/>
</dbReference>
<dbReference type="AlphaFoldDB" id="A0A068TGU7"/>